<feature type="transmembrane region" description="Helical" evidence="1">
    <location>
        <begin position="20"/>
        <end position="44"/>
    </location>
</feature>
<gene>
    <name evidence="2" type="ORF">BH747_01425</name>
</gene>
<dbReference type="EMBL" id="MJEA01000001">
    <property type="protein sequence ID" value="OQO71520.1"/>
    <property type="molecule type" value="Genomic_DNA"/>
</dbReference>
<keyword evidence="1" id="KW-1133">Transmembrane helix</keyword>
<accession>A0A1V8YHA4</accession>
<organism evidence="2 3">
    <name type="scientific">Enterococcus villorum</name>
    <dbReference type="NCBI Taxonomy" id="112904"/>
    <lineage>
        <taxon>Bacteria</taxon>
        <taxon>Bacillati</taxon>
        <taxon>Bacillota</taxon>
        <taxon>Bacilli</taxon>
        <taxon>Lactobacillales</taxon>
        <taxon>Enterococcaceae</taxon>
        <taxon>Enterococcus</taxon>
    </lineage>
</organism>
<evidence type="ECO:0000313" key="3">
    <source>
        <dbReference type="Proteomes" id="UP000192477"/>
    </source>
</evidence>
<evidence type="ECO:0000313" key="2">
    <source>
        <dbReference type="EMBL" id="OQO71520.1"/>
    </source>
</evidence>
<dbReference type="Proteomes" id="UP000192477">
    <property type="component" value="Unassembled WGS sequence"/>
</dbReference>
<comment type="caution">
    <text evidence="2">The sequence shown here is derived from an EMBL/GenBank/DDBJ whole genome shotgun (WGS) entry which is preliminary data.</text>
</comment>
<keyword evidence="1" id="KW-0812">Transmembrane</keyword>
<sequence>MLFLVCLLTVWLNLVNYINISWWILIPSLLGTALFALLELFLIYKEIKDIQGEQKITQQPFWKHLI</sequence>
<evidence type="ECO:0000256" key="1">
    <source>
        <dbReference type="SAM" id="Phobius"/>
    </source>
</evidence>
<name>A0A1V8YHA4_9ENTE</name>
<reference evidence="2 3" key="1">
    <citation type="journal article" date="2017" name="BMC Microbiol.">
        <title>Comparative genomics of Enterococcus spp. isolated from bovine feces.</title>
        <authorList>
            <person name="Beukers A.G."/>
            <person name="Zaheer R."/>
            <person name="Goji N."/>
            <person name="Amoako K.K."/>
            <person name="Chaves A.V."/>
            <person name="Ward M.P."/>
            <person name="McAllister T.A."/>
        </authorList>
    </citation>
    <scope>NUCLEOTIDE SEQUENCE [LARGE SCALE GENOMIC DNA]</scope>
    <source>
        <strain evidence="2 3">F1129D 143</strain>
    </source>
</reference>
<dbReference type="AlphaFoldDB" id="A0A1V8YHA4"/>
<protein>
    <submittedName>
        <fullName evidence="2">Uncharacterized protein</fullName>
    </submittedName>
</protein>
<proteinExistence type="predicted"/>
<keyword evidence="1" id="KW-0472">Membrane</keyword>